<evidence type="ECO:0000313" key="2">
    <source>
        <dbReference type="Proteomes" id="UP001210204"/>
    </source>
</evidence>
<comment type="caution">
    <text evidence="1">The sequence shown here is derived from an EMBL/GenBank/DDBJ whole genome shotgun (WGS) entry which is preliminary data.</text>
</comment>
<dbReference type="Proteomes" id="UP001210204">
    <property type="component" value="Unassembled WGS sequence"/>
</dbReference>
<dbReference type="RefSeq" id="WP_155123948.1">
    <property type="nucleotide sequence ID" value="NZ_JADPCF010000005.1"/>
</dbReference>
<protein>
    <recommendedName>
        <fullName evidence="3">Lipoprotein</fullName>
    </recommendedName>
</protein>
<organism evidence="1 2">
    <name type="scientific">Streptococcus salivarius</name>
    <dbReference type="NCBI Taxonomy" id="1304"/>
    <lineage>
        <taxon>Bacteria</taxon>
        <taxon>Bacillati</taxon>
        <taxon>Bacillota</taxon>
        <taxon>Bacilli</taxon>
        <taxon>Lactobacillales</taxon>
        <taxon>Streptococcaceae</taxon>
        <taxon>Streptococcus</taxon>
    </lineage>
</organism>
<dbReference type="EMBL" id="JAQMJT010000007">
    <property type="protein sequence ID" value="MDB8614228.1"/>
    <property type="molecule type" value="Genomic_DNA"/>
</dbReference>
<accession>A0AAW6D3P0</accession>
<proteinExistence type="predicted"/>
<reference evidence="1" key="1">
    <citation type="submission" date="2023-01" db="EMBL/GenBank/DDBJ databases">
        <title>Human gut microbiome strain richness.</title>
        <authorList>
            <person name="Chen-Liaw A."/>
        </authorList>
    </citation>
    <scope>NUCLEOTIDE SEQUENCE</scope>
    <source>
        <strain evidence="1">1001095st1_G4_1001095IJ_161003</strain>
    </source>
</reference>
<name>A0AAW6D3P0_STRSL</name>
<evidence type="ECO:0000313" key="1">
    <source>
        <dbReference type="EMBL" id="MDB8614228.1"/>
    </source>
</evidence>
<evidence type="ECO:0008006" key="3">
    <source>
        <dbReference type="Google" id="ProtNLM"/>
    </source>
</evidence>
<gene>
    <name evidence="1" type="ORF">PNU26_07440</name>
</gene>
<sequence>MKKLRLALVILLSLTILSGCFLMKNNRLWLESKIGPAAEKVYPTKNLYELFDTFPKGFTIRVSDRYEQDGVPMYREIKLYGKPKNKRIEGYVSLSNEDKELEHANLVYSPDGKLSAEDSNYSDELLPYKEFLFQKLTLNKKVLSKLKAISKSYSWETGDGEIEYGIKNKDINKFLHLDKDEEVTMSVTADSGLLSDGEFFLPIMFYQNQLKSWHAEGIIGSLEEKNND</sequence>
<dbReference type="PROSITE" id="PS51257">
    <property type="entry name" value="PROKAR_LIPOPROTEIN"/>
    <property type="match status" value="1"/>
</dbReference>
<dbReference type="AlphaFoldDB" id="A0AAW6D3P0"/>